<dbReference type="RefSeq" id="WP_091148239.1">
    <property type="nucleotide sequence ID" value="NZ_FNAI01000003.1"/>
</dbReference>
<name>A0A1G6ZDK8_9SPHI</name>
<keyword evidence="5" id="KW-1185">Reference proteome</keyword>
<dbReference type="InterPro" id="IPR011006">
    <property type="entry name" value="CheY-like_superfamily"/>
</dbReference>
<dbReference type="PANTHER" id="PTHR44591:SF3">
    <property type="entry name" value="RESPONSE REGULATORY DOMAIN-CONTAINING PROTEIN"/>
    <property type="match status" value="1"/>
</dbReference>
<reference evidence="4 5" key="1">
    <citation type="submission" date="2016-10" db="EMBL/GenBank/DDBJ databases">
        <authorList>
            <person name="de Groot N.N."/>
        </authorList>
    </citation>
    <scope>NUCLEOTIDE SEQUENCE [LARGE SCALE GENOMIC DNA]</scope>
    <source>
        <strain evidence="4 5">47C3B</strain>
    </source>
</reference>
<gene>
    <name evidence="4" type="ORF">SAMN05216464_103302</name>
</gene>
<evidence type="ECO:0000256" key="1">
    <source>
        <dbReference type="ARBA" id="ARBA00022553"/>
    </source>
</evidence>
<feature type="modified residue" description="4-aspartylphosphate" evidence="2">
    <location>
        <position position="53"/>
    </location>
</feature>
<evidence type="ECO:0000259" key="3">
    <source>
        <dbReference type="PROSITE" id="PS50110"/>
    </source>
</evidence>
<feature type="domain" description="Response regulatory" evidence="3">
    <location>
        <begin position="5"/>
        <end position="118"/>
    </location>
</feature>
<dbReference type="SUPFAM" id="SSF52172">
    <property type="entry name" value="CheY-like"/>
    <property type="match status" value="1"/>
</dbReference>
<dbReference type="PROSITE" id="PS50110">
    <property type="entry name" value="RESPONSE_REGULATORY"/>
    <property type="match status" value="1"/>
</dbReference>
<organism evidence="4 5">
    <name type="scientific">Mucilaginibacter pineti</name>
    <dbReference type="NCBI Taxonomy" id="1391627"/>
    <lineage>
        <taxon>Bacteria</taxon>
        <taxon>Pseudomonadati</taxon>
        <taxon>Bacteroidota</taxon>
        <taxon>Sphingobacteriia</taxon>
        <taxon>Sphingobacteriales</taxon>
        <taxon>Sphingobacteriaceae</taxon>
        <taxon>Mucilaginibacter</taxon>
    </lineage>
</organism>
<evidence type="ECO:0000256" key="2">
    <source>
        <dbReference type="PROSITE-ProRule" id="PRU00169"/>
    </source>
</evidence>
<dbReference type="EMBL" id="FNAI01000003">
    <property type="protein sequence ID" value="SDE00373.1"/>
    <property type="molecule type" value="Genomic_DNA"/>
</dbReference>
<dbReference type="InterPro" id="IPR050595">
    <property type="entry name" value="Bact_response_regulator"/>
</dbReference>
<dbReference type="Pfam" id="PF00072">
    <property type="entry name" value="Response_reg"/>
    <property type="match status" value="1"/>
</dbReference>
<dbReference type="Gene3D" id="3.40.50.2300">
    <property type="match status" value="1"/>
</dbReference>
<dbReference type="Proteomes" id="UP000199072">
    <property type="component" value="Unassembled WGS sequence"/>
</dbReference>
<keyword evidence="1 2" id="KW-0597">Phosphoprotein</keyword>
<dbReference type="SMART" id="SM00448">
    <property type="entry name" value="REC"/>
    <property type="match status" value="1"/>
</dbReference>
<proteinExistence type="predicted"/>
<sequence length="121" mass="13409">MKKKKILFVDDDTDTRDIVSFILADAEVELVQIAEAPDVAEVAETEPHLILLDEWLPNKKGSELCLELKSKKRTAHIPVVLISAVCGLEEIARNCHADGFIAKPFDIEQLKQVVSDCLVAV</sequence>
<dbReference type="AlphaFoldDB" id="A0A1G6ZDK8"/>
<dbReference type="OrthoDB" id="710898at2"/>
<dbReference type="STRING" id="1391627.SAMN05216464_103302"/>
<dbReference type="PANTHER" id="PTHR44591">
    <property type="entry name" value="STRESS RESPONSE REGULATOR PROTEIN 1"/>
    <property type="match status" value="1"/>
</dbReference>
<evidence type="ECO:0000313" key="5">
    <source>
        <dbReference type="Proteomes" id="UP000199072"/>
    </source>
</evidence>
<evidence type="ECO:0000313" key="4">
    <source>
        <dbReference type="EMBL" id="SDE00373.1"/>
    </source>
</evidence>
<accession>A0A1G6ZDK8</accession>
<dbReference type="InterPro" id="IPR001789">
    <property type="entry name" value="Sig_transdc_resp-reg_receiver"/>
</dbReference>
<dbReference type="GO" id="GO:0000160">
    <property type="term" value="P:phosphorelay signal transduction system"/>
    <property type="evidence" value="ECO:0007669"/>
    <property type="project" value="InterPro"/>
</dbReference>
<protein>
    <submittedName>
        <fullName evidence="4">Response regulator receiver domain-containing protein</fullName>
    </submittedName>
</protein>